<dbReference type="EMBL" id="BONZ01000027">
    <property type="protein sequence ID" value="GIH14620.1"/>
    <property type="molecule type" value="Genomic_DNA"/>
</dbReference>
<dbReference type="PANTHER" id="PTHR42718:SF42">
    <property type="entry name" value="EXPORT PROTEIN"/>
    <property type="match status" value="1"/>
</dbReference>
<keyword evidence="9" id="KW-1185">Reference proteome</keyword>
<evidence type="ECO:0000256" key="1">
    <source>
        <dbReference type="ARBA" id="ARBA00004651"/>
    </source>
</evidence>
<accession>A0A8J3VPZ4</accession>
<feature type="transmembrane region" description="Helical" evidence="6">
    <location>
        <begin position="12"/>
        <end position="33"/>
    </location>
</feature>
<feature type="transmembrane region" description="Helical" evidence="6">
    <location>
        <begin position="363"/>
        <end position="389"/>
    </location>
</feature>
<keyword evidence="2 6" id="KW-0812">Transmembrane</keyword>
<dbReference type="PANTHER" id="PTHR42718">
    <property type="entry name" value="MAJOR FACILITATOR SUPERFAMILY MULTIDRUG TRANSPORTER MFSC"/>
    <property type="match status" value="1"/>
</dbReference>
<evidence type="ECO:0000256" key="3">
    <source>
        <dbReference type="ARBA" id="ARBA00022989"/>
    </source>
</evidence>
<feature type="transmembrane region" description="Helical" evidence="6">
    <location>
        <begin position="272"/>
        <end position="294"/>
    </location>
</feature>
<dbReference type="InterPro" id="IPR011701">
    <property type="entry name" value="MFS"/>
</dbReference>
<protein>
    <submittedName>
        <fullName evidence="8">MFS transporter</fullName>
    </submittedName>
</protein>
<feature type="transmembrane region" description="Helical" evidence="6">
    <location>
        <begin position="339"/>
        <end position="357"/>
    </location>
</feature>
<feature type="transmembrane region" description="Helical" evidence="6">
    <location>
        <begin position="81"/>
        <end position="100"/>
    </location>
</feature>
<dbReference type="GO" id="GO:0022857">
    <property type="term" value="F:transmembrane transporter activity"/>
    <property type="evidence" value="ECO:0007669"/>
    <property type="project" value="InterPro"/>
</dbReference>
<dbReference type="Gene3D" id="1.20.1720.10">
    <property type="entry name" value="Multidrug resistance protein D"/>
    <property type="match status" value="1"/>
</dbReference>
<comment type="subcellular location">
    <subcellularLocation>
        <location evidence="1">Cell membrane</location>
        <topology evidence="1">Multi-pass membrane protein</topology>
    </subcellularLocation>
</comment>
<feature type="domain" description="Major facilitator superfamily (MFS) profile" evidence="7">
    <location>
        <begin position="15"/>
        <end position="501"/>
    </location>
</feature>
<feature type="compositionally biased region" description="Basic and acidic residues" evidence="5">
    <location>
        <begin position="516"/>
        <end position="525"/>
    </location>
</feature>
<feature type="transmembrane region" description="Helical" evidence="6">
    <location>
        <begin position="199"/>
        <end position="220"/>
    </location>
</feature>
<feature type="transmembrane region" description="Helical" evidence="6">
    <location>
        <begin position="106"/>
        <end position="130"/>
    </location>
</feature>
<evidence type="ECO:0000256" key="6">
    <source>
        <dbReference type="SAM" id="Phobius"/>
    </source>
</evidence>
<dbReference type="Gene3D" id="1.20.1250.20">
    <property type="entry name" value="MFS general substrate transporter like domains"/>
    <property type="match status" value="1"/>
</dbReference>
<organism evidence="8 9">
    <name type="scientific">Rugosimonospora africana</name>
    <dbReference type="NCBI Taxonomy" id="556532"/>
    <lineage>
        <taxon>Bacteria</taxon>
        <taxon>Bacillati</taxon>
        <taxon>Actinomycetota</taxon>
        <taxon>Actinomycetes</taxon>
        <taxon>Micromonosporales</taxon>
        <taxon>Micromonosporaceae</taxon>
        <taxon>Rugosimonospora</taxon>
    </lineage>
</organism>
<dbReference type="SUPFAM" id="SSF103473">
    <property type="entry name" value="MFS general substrate transporter"/>
    <property type="match status" value="1"/>
</dbReference>
<feature type="transmembrane region" description="Helical" evidence="6">
    <location>
        <begin position="477"/>
        <end position="497"/>
    </location>
</feature>
<proteinExistence type="predicted"/>
<dbReference type="Pfam" id="PF07690">
    <property type="entry name" value="MFS_1"/>
    <property type="match status" value="1"/>
</dbReference>
<evidence type="ECO:0000256" key="2">
    <source>
        <dbReference type="ARBA" id="ARBA00022692"/>
    </source>
</evidence>
<evidence type="ECO:0000256" key="5">
    <source>
        <dbReference type="SAM" id="MobiDB-lite"/>
    </source>
</evidence>
<keyword evidence="3 6" id="KW-1133">Transmembrane helix</keyword>
<feature type="transmembrane region" description="Helical" evidence="6">
    <location>
        <begin position="232"/>
        <end position="251"/>
    </location>
</feature>
<sequence>MVILMSTAGNRRWWALGAMALAMLSVGLDGTILSVALPTLAVRLHASTVELQWFVAAYTLVIAVAVLPGGLLGDRFGRKKMLMTGLAVFGIGSVWCAYSSTAGQFIAARVVAGVGAAICIPLSLSTLTVLFSERERPRAVGIWSSATFLALPVGPILGGWLLSRYWSGWVFLINVPVVVLGLVALALAVPESLSARRPALDPVGVLASCAGLGLLTFGVIEAGQRGWSDGVALSEIAGGLLLLAGFGLWELRLGRRTGGQPLIDTALFRGRGFTWGTILAAMSGFAMIGVLFTVPQFFQAILGTDAMGSGLRLLPMIGGTIIGAGGADRIAARIGVRSTAAAGFTLLAAGLFLGAATSTTSGFGFVAAWIAVIGAGLGLTFATTTSAALSELSAERSGVGSAVMQSVQKVGAPLGSAVLGSVVNSAYRDHLHLAGLPGDLAGTVRDSVFAAQGVAGRLGSAGLLAQVRAAFTHGVDVMLVVCAVAMAVAVVLALLLLPGRGRHESTAPAAGPAEGPAERRPERVG</sequence>
<evidence type="ECO:0000256" key="4">
    <source>
        <dbReference type="ARBA" id="ARBA00023136"/>
    </source>
</evidence>
<dbReference type="CDD" id="cd17321">
    <property type="entry name" value="MFS_MMR_MDR_like"/>
    <property type="match status" value="1"/>
</dbReference>
<gene>
    <name evidence="8" type="ORF">Raf01_27920</name>
</gene>
<feature type="region of interest" description="Disordered" evidence="5">
    <location>
        <begin position="503"/>
        <end position="525"/>
    </location>
</feature>
<keyword evidence="4 6" id="KW-0472">Membrane</keyword>
<dbReference type="InterPro" id="IPR020846">
    <property type="entry name" value="MFS_dom"/>
</dbReference>
<dbReference type="InterPro" id="IPR036259">
    <property type="entry name" value="MFS_trans_sf"/>
</dbReference>
<feature type="transmembrane region" description="Helical" evidence="6">
    <location>
        <begin position="168"/>
        <end position="187"/>
    </location>
</feature>
<feature type="transmembrane region" description="Helical" evidence="6">
    <location>
        <begin position="142"/>
        <end position="162"/>
    </location>
</feature>
<dbReference type="Proteomes" id="UP000642748">
    <property type="component" value="Unassembled WGS sequence"/>
</dbReference>
<dbReference type="AlphaFoldDB" id="A0A8J3VPZ4"/>
<name>A0A8J3VPZ4_9ACTN</name>
<comment type="caution">
    <text evidence="8">The sequence shown here is derived from an EMBL/GenBank/DDBJ whole genome shotgun (WGS) entry which is preliminary data.</text>
</comment>
<feature type="transmembrane region" description="Helical" evidence="6">
    <location>
        <begin position="306"/>
        <end position="327"/>
    </location>
</feature>
<dbReference type="PROSITE" id="PS50850">
    <property type="entry name" value="MFS"/>
    <property type="match status" value="1"/>
</dbReference>
<feature type="transmembrane region" description="Helical" evidence="6">
    <location>
        <begin position="53"/>
        <end position="72"/>
    </location>
</feature>
<evidence type="ECO:0000259" key="7">
    <source>
        <dbReference type="PROSITE" id="PS50850"/>
    </source>
</evidence>
<evidence type="ECO:0000313" key="9">
    <source>
        <dbReference type="Proteomes" id="UP000642748"/>
    </source>
</evidence>
<dbReference type="GO" id="GO:0005886">
    <property type="term" value="C:plasma membrane"/>
    <property type="evidence" value="ECO:0007669"/>
    <property type="project" value="UniProtKB-SubCell"/>
</dbReference>
<reference evidence="8" key="1">
    <citation type="submission" date="2021-01" db="EMBL/GenBank/DDBJ databases">
        <title>Whole genome shotgun sequence of Rugosimonospora africana NBRC 104875.</title>
        <authorList>
            <person name="Komaki H."/>
            <person name="Tamura T."/>
        </authorList>
    </citation>
    <scope>NUCLEOTIDE SEQUENCE</scope>
    <source>
        <strain evidence="8">NBRC 104875</strain>
    </source>
</reference>
<evidence type="ECO:0000313" key="8">
    <source>
        <dbReference type="EMBL" id="GIH14620.1"/>
    </source>
</evidence>